<evidence type="ECO:0000256" key="5">
    <source>
        <dbReference type="ARBA" id="ARBA00022989"/>
    </source>
</evidence>
<feature type="compositionally biased region" description="Basic and acidic residues" evidence="7">
    <location>
        <begin position="391"/>
        <end position="404"/>
    </location>
</feature>
<evidence type="ECO:0000256" key="8">
    <source>
        <dbReference type="SAM" id="Phobius"/>
    </source>
</evidence>
<dbReference type="InterPro" id="IPR051512">
    <property type="entry name" value="Inactive_Rhomboid"/>
</dbReference>
<evidence type="ECO:0000259" key="9">
    <source>
        <dbReference type="Pfam" id="PF01694"/>
    </source>
</evidence>
<feature type="transmembrane region" description="Helical" evidence="8">
    <location>
        <begin position="796"/>
        <end position="815"/>
    </location>
</feature>
<feature type="domain" description="Peptidase S54 rhomboid" evidence="9">
    <location>
        <begin position="786"/>
        <end position="922"/>
    </location>
</feature>
<feature type="compositionally biased region" description="Low complexity" evidence="7">
    <location>
        <begin position="315"/>
        <end position="326"/>
    </location>
</feature>
<feature type="region of interest" description="Disordered" evidence="7">
    <location>
        <begin position="111"/>
        <end position="130"/>
    </location>
</feature>
<protein>
    <recommendedName>
        <fullName evidence="9">Peptidase S54 rhomboid domain-containing protein</fullName>
    </recommendedName>
</protein>
<dbReference type="PANTHER" id="PTHR45965:SF3">
    <property type="entry name" value="INACTIVE RHOMBOID PROTEIN 1"/>
    <property type="match status" value="1"/>
</dbReference>
<dbReference type="InterPro" id="IPR022764">
    <property type="entry name" value="Peptidase_S54_rhomboid_dom"/>
</dbReference>
<feature type="compositionally biased region" description="Polar residues" evidence="7">
    <location>
        <begin position="172"/>
        <end position="209"/>
    </location>
</feature>
<feature type="compositionally biased region" description="Basic and acidic residues" evidence="7">
    <location>
        <begin position="265"/>
        <end position="274"/>
    </location>
</feature>
<dbReference type="Pfam" id="PF01694">
    <property type="entry name" value="Rhomboid"/>
    <property type="match status" value="1"/>
</dbReference>
<feature type="region of interest" description="Disordered" evidence="7">
    <location>
        <begin position="135"/>
        <end position="404"/>
    </location>
</feature>
<evidence type="ECO:0000256" key="1">
    <source>
        <dbReference type="ARBA" id="ARBA00004477"/>
    </source>
</evidence>
<evidence type="ECO:0000256" key="4">
    <source>
        <dbReference type="ARBA" id="ARBA00022824"/>
    </source>
</evidence>
<feature type="compositionally biased region" description="Basic and acidic residues" evidence="7">
    <location>
        <begin position="341"/>
        <end position="366"/>
    </location>
</feature>
<proteinExistence type="inferred from homology"/>
<reference evidence="10" key="1">
    <citation type="submission" date="2022-08" db="UniProtKB">
        <authorList>
            <consortium name="EnsemblMetazoa"/>
        </authorList>
    </citation>
    <scope>IDENTIFICATION</scope>
    <source>
        <strain evidence="10">05x7-T-G4-1.051#20</strain>
    </source>
</reference>
<feature type="transmembrane region" description="Helical" evidence="8">
    <location>
        <begin position="932"/>
        <end position="958"/>
    </location>
</feature>
<comment type="subcellular location">
    <subcellularLocation>
        <location evidence="1">Endoplasmic reticulum membrane</location>
        <topology evidence="1">Multi-pass membrane protein</topology>
    </subcellularLocation>
</comment>
<keyword evidence="5 8" id="KW-1133">Transmembrane helix</keyword>
<evidence type="ECO:0000256" key="6">
    <source>
        <dbReference type="ARBA" id="ARBA00023136"/>
    </source>
</evidence>
<dbReference type="GO" id="GO:0042058">
    <property type="term" value="P:regulation of epidermal growth factor receptor signaling pathway"/>
    <property type="evidence" value="ECO:0007669"/>
    <property type="project" value="TreeGrafter"/>
</dbReference>
<dbReference type="GO" id="GO:0004252">
    <property type="term" value="F:serine-type endopeptidase activity"/>
    <property type="evidence" value="ECO:0007669"/>
    <property type="project" value="InterPro"/>
</dbReference>
<sequence>MEGDRPNRTTPKRNKISRCFISSARSVLHFLGIHNHSDDDEIWEQRTLERIENKVFGQWNVDNSNDDATEGLVREVWSTVSEVLSEDDHIPQEAEMQPSQNREAEFNSITEDKQYKKHRPPKHDWNQSAKSIKDISQGPLDNEQVLPTDSTSHSTNTMQDSSMKYQEGEIPTQGSPESNVQSNQDKTESPTANESPTSSSQNDQASIQNLDKDPKDGEAENLENFSPSEKVGSDKPDPQQQEQPEGSGVPSSQDTVGSGGNIESDEPKKSHSGENIEMTSSKVTVEARGTEEDTETCLNENNENQAKEEMETVVQETLPEQPQPTEELYDAPNTDTGTSECVERELKEAPNFAMKEDHKTSEHDMNVEVPNTTNNDEDKVPGSSNNTADSDENKVSRTSDNDVNITEKQKSVRFCEVEDKHESNDMGKAHLSEMKEISNMSGAQLKDALDLAGGEMTADEQRKLNEILNSGLLAYGKEAYRNYSLYVQIERKNKVRKLRESRELAMDKMEWRISKLDEIIDTAREYYQNPSGKSAQAWNDLRQSIKSNTTVRLGSDTDVDIRFKLTKLHSHRPIFTNTIMLIQLLVFSVLCYFGGLTKIGFEPVLELSEGIPTFLGKETVHRWVKPNIWIGPNEKYWISVGALFSSCMREDYKLMLEISKRNYSSSAVLGCCEVAIRNTAGTMTQEECDQETGDVGVWKSGIPCGSRAVAEMSVSHNIKPCCVNTMGECRMVSHQHCHFLKGIYHKDNREHCSQVNCMGEFCTGKLGFMIKMSSKPDKPWLPESPQQWWRLPLSLLYHYGIIHCLLVVGAQSLLLRQIEITIGWLRMMILYIVCGCGGLLAAVIFNPYQPHVGATGALFGAVGLLFVELVHFWSIIRRPWLELFKLLTVMAVFIFSGTLPYLNIFSILAGLLLGMLCALGLLPYISIKRHKALCRIVVVAVSIPLVITIFFVMFYVFYRVQLLENCKFCKFVNCYPYTENMCKLLD</sequence>
<feature type="transmembrane region" description="Helical" evidence="8">
    <location>
        <begin position="883"/>
        <end position="901"/>
    </location>
</feature>
<dbReference type="Gene3D" id="1.20.1540.10">
    <property type="entry name" value="Rhomboid-like"/>
    <property type="match status" value="1"/>
</dbReference>
<evidence type="ECO:0000313" key="10">
    <source>
        <dbReference type="EnsemblMetazoa" id="G35283.1:cds"/>
    </source>
</evidence>
<evidence type="ECO:0000256" key="3">
    <source>
        <dbReference type="ARBA" id="ARBA00022692"/>
    </source>
</evidence>
<dbReference type="PANTHER" id="PTHR45965">
    <property type="entry name" value="INACTIVE RHOMBOID PROTEIN"/>
    <property type="match status" value="1"/>
</dbReference>
<keyword evidence="4" id="KW-0256">Endoplasmic reticulum</keyword>
<dbReference type="GO" id="GO:0005789">
    <property type="term" value="C:endoplasmic reticulum membrane"/>
    <property type="evidence" value="ECO:0007669"/>
    <property type="project" value="UniProtKB-SubCell"/>
</dbReference>
<dbReference type="InterPro" id="IPR035952">
    <property type="entry name" value="Rhomboid-like_sf"/>
</dbReference>
<evidence type="ECO:0000313" key="11">
    <source>
        <dbReference type="Proteomes" id="UP000005408"/>
    </source>
</evidence>
<keyword evidence="6 8" id="KW-0472">Membrane</keyword>
<dbReference type="Proteomes" id="UP000005408">
    <property type="component" value="Unassembled WGS sequence"/>
</dbReference>
<feature type="transmembrane region" description="Helical" evidence="8">
    <location>
        <begin position="857"/>
        <end position="876"/>
    </location>
</feature>
<keyword evidence="11" id="KW-1185">Reference proteome</keyword>
<evidence type="ECO:0000256" key="7">
    <source>
        <dbReference type="SAM" id="MobiDB-lite"/>
    </source>
</evidence>
<name>A0A8W8MTM7_MAGGI</name>
<feature type="compositionally biased region" description="Polar residues" evidence="7">
    <location>
        <begin position="145"/>
        <end position="164"/>
    </location>
</feature>
<dbReference type="GO" id="GO:0050708">
    <property type="term" value="P:regulation of protein secretion"/>
    <property type="evidence" value="ECO:0007669"/>
    <property type="project" value="TreeGrafter"/>
</dbReference>
<feature type="transmembrane region" description="Helical" evidence="8">
    <location>
        <begin position="907"/>
        <end position="925"/>
    </location>
</feature>
<dbReference type="AlphaFoldDB" id="A0A8W8MTM7"/>
<evidence type="ECO:0000256" key="2">
    <source>
        <dbReference type="ARBA" id="ARBA00009045"/>
    </source>
</evidence>
<organism evidence="10 11">
    <name type="scientific">Magallana gigas</name>
    <name type="common">Pacific oyster</name>
    <name type="synonym">Crassostrea gigas</name>
    <dbReference type="NCBI Taxonomy" id="29159"/>
    <lineage>
        <taxon>Eukaryota</taxon>
        <taxon>Metazoa</taxon>
        <taxon>Spiralia</taxon>
        <taxon>Lophotrochozoa</taxon>
        <taxon>Mollusca</taxon>
        <taxon>Bivalvia</taxon>
        <taxon>Autobranchia</taxon>
        <taxon>Pteriomorphia</taxon>
        <taxon>Ostreida</taxon>
        <taxon>Ostreoidea</taxon>
        <taxon>Ostreidae</taxon>
        <taxon>Magallana</taxon>
    </lineage>
</organism>
<keyword evidence="3 8" id="KW-0812">Transmembrane</keyword>
<dbReference type="SUPFAM" id="SSF144091">
    <property type="entry name" value="Rhomboid-like"/>
    <property type="match status" value="1"/>
</dbReference>
<accession>A0A8W8MTM7</accession>
<comment type="similarity">
    <text evidence="2">Belongs to the peptidase S54 family.</text>
</comment>
<dbReference type="EnsemblMetazoa" id="G35283.1">
    <property type="protein sequence ID" value="G35283.1:cds"/>
    <property type="gene ID" value="G35283"/>
</dbReference>
<feature type="transmembrane region" description="Helical" evidence="8">
    <location>
        <begin position="827"/>
        <end position="845"/>
    </location>
</feature>